<sequence>MDTPSSDEQFVKLHDMIIGSANVSAFLGELSVLAASTLGETAGSLIECGVTLRQRKRSATVAGSSARATLLDKLEQELGQGPCLTALETMKPVVLADVATDSRWPEYQKLLKDNGCASVLGVPLALDNSHTAALNFFASEPGLFTDAVVRRAEGFAELAGRAVRLALRIADAQNLAEDLTAALEHRTVINLACGVVMAQNRCSQEEAMAVLTKASSHRNRKLRDLAADILGQVSTGTISTHFDP</sequence>
<feature type="domain" description="ANTAR" evidence="5">
    <location>
        <begin position="169"/>
        <end position="230"/>
    </location>
</feature>
<evidence type="ECO:0000256" key="2">
    <source>
        <dbReference type="ARBA" id="ARBA00022777"/>
    </source>
</evidence>
<dbReference type="Gene3D" id="3.30.450.40">
    <property type="match status" value="1"/>
</dbReference>
<evidence type="ECO:0000313" key="7">
    <source>
        <dbReference type="Proteomes" id="UP000035722"/>
    </source>
</evidence>
<dbReference type="InterPro" id="IPR029016">
    <property type="entry name" value="GAF-like_dom_sf"/>
</dbReference>
<dbReference type="EMBL" id="CAQI01000053">
    <property type="protein sequence ID" value="CCQ47830.1"/>
    <property type="molecule type" value="Genomic_DNA"/>
</dbReference>
<dbReference type="PROSITE" id="PS50921">
    <property type="entry name" value="ANTAR"/>
    <property type="match status" value="1"/>
</dbReference>
<keyword evidence="4" id="KW-0804">Transcription</keyword>
<dbReference type="GO" id="GO:0016301">
    <property type="term" value="F:kinase activity"/>
    <property type="evidence" value="ECO:0007669"/>
    <property type="project" value="UniProtKB-KW"/>
</dbReference>
<dbReference type="InterPro" id="IPR003018">
    <property type="entry name" value="GAF"/>
</dbReference>
<dbReference type="Proteomes" id="UP000035722">
    <property type="component" value="Unassembled WGS sequence"/>
</dbReference>
<comment type="caution">
    <text evidence="6">The sequence shown here is derived from an EMBL/GenBank/DDBJ whole genome shotgun (WGS) entry which is preliminary data.</text>
</comment>
<evidence type="ECO:0000313" key="6">
    <source>
        <dbReference type="EMBL" id="CCQ47830.1"/>
    </source>
</evidence>
<dbReference type="InterPro" id="IPR036388">
    <property type="entry name" value="WH-like_DNA-bd_sf"/>
</dbReference>
<evidence type="ECO:0000256" key="3">
    <source>
        <dbReference type="ARBA" id="ARBA00023015"/>
    </source>
</evidence>
<dbReference type="GO" id="GO:0003723">
    <property type="term" value="F:RNA binding"/>
    <property type="evidence" value="ECO:0007669"/>
    <property type="project" value="InterPro"/>
</dbReference>
<dbReference type="SMART" id="SM00065">
    <property type="entry name" value="GAF"/>
    <property type="match status" value="1"/>
</dbReference>
<dbReference type="InterPro" id="IPR005561">
    <property type="entry name" value="ANTAR"/>
</dbReference>
<evidence type="ECO:0000259" key="5">
    <source>
        <dbReference type="PROSITE" id="PS50921"/>
    </source>
</evidence>
<dbReference type="OrthoDB" id="3820533at2"/>
<organism evidence="6 7">
    <name type="scientific">Pseudarthrobacter siccitolerans</name>
    <dbReference type="NCBI Taxonomy" id="861266"/>
    <lineage>
        <taxon>Bacteria</taxon>
        <taxon>Bacillati</taxon>
        <taxon>Actinomycetota</taxon>
        <taxon>Actinomycetes</taxon>
        <taxon>Micrococcales</taxon>
        <taxon>Micrococcaceae</taxon>
        <taxon>Pseudarthrobacter</taxon>
    </lineage>
</organism>
<dbReference type="RefSeq" id="WP_050056646.1">
    <property type="nucleotide sequence ID" value="NZ_CAQI01000053.1"/>
</dbReference>
<protein>
    <submittedName>
        <fullName evidence="6">ANTAR domain protein</fullName>
    </submittedName>
</protein>
<accession>A0A024H6M2</accession>
<dbReference type="InterPro" id="IPR012074">
    <property type="entry name" value="GAF_ANTAR"/>
</dbReference>
<gene>
    <name evidence="6" type="ORF">ARTSIC4J27_3826</name>
</gene>
<keyword evidence="1" id="KW-0808">Transferase</keyword>
<dbReference type="InterPro" id="IPR011006">
    <property type="entry name" value="CheY-like_superfamily"/>
</dbReference>
<reference evidence="7" key="1">
    <citation type="journal article" date="2014" name="Genome Announc.">
        <title>Genome Sequence of Arthrobacter siccitolerans 4J27, a Xeroprotectant-Producing Desiccation-Tolerant Microorganism.</title>
        <authorList>
            <person name="Manzanera M."/>
            <person name="Santa-Cruz-Calvo L."/>
            <person name="Vilchez J.I."/>
            <person name="Garcia-Fontana C."/>
            <person name="Silva-Castro G.A."/>
            <person name="Calvo C."/>
            <person name="Gonzalez-Lopez J."/>
        </authorList>
    </citation>
    <scope>NUCLEOTIDE SEQUENCE [LARGE SCALE GENOMIC DNA]</scope>
    <source>
        <strain evidence="7">4J27</strain>
    </source>
</reference>
<keyword evidence="7" id="KW-1185">Reference proteome</keyword>
<keyword evidence="3" id="KW-0805">Transcription regulation</keyword>
<dbReference type="Gene3D" id="1.10.10.10">
    <property type="entry name" value="Winged helix-like DNA-binding domain superfamily/Winged helix DNA-binding domain"/>
    <property type="match status" value="1"/>
</dbReference>
<dbReference type="PIRSF" id="PIRSF036625">
    <property type="entry name" value="GAF_ANTAR"/>
    <property type="match status" value="1"/>
</dbReference>
<dbReference type="SUPFAM" id="SSF55781">
    <property type="entry name" value="GAF domain-like"/>
    <property type="match status" value="1"/>
</dbReference>
<name>A0A024H6M2_9MICC</name>
<evidence type="ECO:0000256" key="1">
    <source>
        <dbReference type="ARBA" id="ARBA00022679"/>
    </source>
</evidence>
<dbReference type="AlphaFoldDB" id="A0A024H6M2"/>
<dbReference type="Pfam" id="PF03861">
    <property type="entry name" value="ANTAR"/>
    <property type="match status" value="1"/>
</dbReference>
<dbReference type="SMART" id="SM01012">
    <property type="entry name" value="ANTAR"/>
    <property type="match status" value="1"/>
</dbReference>
<dbReference type="STRING" id="861266.ARTSIC4J27_3826"/>
<evidence type="ECO:0000256" key="4">
    <source>
        <dbReference type="ARBA" id="ARBA00023163"/>
    </source>
</evidence>
<keyword evidence="2" id="KW-0418">Kinase</keyword>
<dbReference type="SUPFAM" id="SSF52172">
    <property type="entry name" value="CheY-like"/>
    <property type="match status" value="1"/>
</dbReference>
<dbReference type="Pfam" id="PF13185">
    <property type="entry name" value="GAF_2"/>
    <property type="match status" value="1"/>
</dbReference>
<proteinExistence type="predicted"/>